<dbReference type="OrthoDB" id="1733909at2759"/>
<dbReference type="InterPro" id="IPR001844">
    <property type="entry name" value="Cpn60/GroEL"/>
</dbReference>
<dbReference type="EMBL" id="BMAW01106100">
    <property type="protein sequence ID" value="GFT22517.1"/>
    <property type="molecule type" value="Genomic_DNA"/>
</dbReference>
<dbReference type="Gene3D" id="1.10.560.10">
    <property type="entry name" value="GroEL-like equatorial domain"/>
    <property type="match status" value="1"/>
</dbReference>
<dbReference type="AlphaFoldDB" id="A0A8X6TL99"/>
<evidence type="ECO:0000313" key="4">
    <source>
        <dbReference type="EMBL" id="GFT22517.1"/>
    </source>
</evidence>
<keyword evidence="5" id="KW-1185">Reference proteome</keyword>
<gene>
    <name evidence="4" type="primary">groL</name>
    <name evidence="4" type="ORF">NPIL_455811</name>
</gene>
<dbReference type="InterPro" id="IPR027413">
    <property type="entry name" value="GROEL-like_equatorial_sf"/>
</dbReference>
<sequence>MTNVVVSGEQLQEAFREVAAIVDSTVAITAGPRGKTVGINKPYGAPEITKDGYKVMKGIKPEKPLNAAIASIFAQSCSQCNDKVGDGTTTCSILT</sequence>
<evidence type="ECO:0000313" key="5">
    <source>
        <dbReference type="Proteomes" id="UP000887013"/>
    </source>
</evidence>
<evidence type="ECO:0000256" key="2">
    <source>
        <dbReference type="ARBA" id="ARBA00023186"/>
    </source>
</evidence>
<proteinExistence type="inferred from homology"/>
<dbReference type="Proteomes" id="UP000887013">
    <property type="component" value="Unassembled WGS sequence"/>
</dbReference>
<dbReference type="GO" id="GO:0140662">
    <property type="term" value="F:ATP-dependent protein folding chaperone"/>
    <property type="evidence" value="ECO:0007669"/>
    <property type="project" value="InterPro"/>
</dbReference>
<dbReference type="InterPro" id="IPR002423">
    <property type="entry name" value="Cpn60/GroEL/TCP-1"/>
</dbReference>
<comment type="similarity">
    <text evidence="1 3">Belongs to the chaperonin (HSP60) family.</text>
</comment>
<dbReference type="Pfam" id="PF00118">
    <property type="entry name" value="Cpn60_TCP1"/>
    <property type="match status" value="1"/>
</dbReference>
<dbReference type="SUPFAM" id="SSF48592">
    <property type="entry name" value="GroEL equatorial domain-like"/>
    <property type="match status" value="1"/>
</dbReference>
<organism evidence="4 5">
    <name type="scientific">Nephila pilipes</name>
    <name type="common">Giant wood spider</name>
    <name type="synonym">Nephila maculata</name>
    <dbReference type="NCBI Taxonomy" id="299642"/>
    <lineage>
        <taxon>Eukaryota</taxon>
        <taxon>Metazoa</taxon>
        <taxon>Ecdysozoa</taxon>
        <taxon>Arthropoda</taxon>
        <taxon>Chelicerata</taxon>
        <taxon>Arachnida</taxon>
        <taxon>Araneae</taxon>
        <taxon>Araneomorphae</taxon>
        <taxon>Entelegynae</taxon>
        <taxon>Araneoidea</taxon>
        <taxon>Nephilidae</taxon>
        <taxon>Nephila</taxon>
    </lineage>
</organism>
<accession>A0A8X6TL99</accession>
<comment type="caution">
    <text evidence="4">The sequence shown here is derived from an EMBL/GenBank/DDBJ whole genome shotgun (WGS) entry which is preliminary data.</text>
</comment>
<name>A0A8X6TL99_NEPPI</name>
<dbReference type="PRINTS" id="PR00298">
    <property type="entry name" value="CHAPERONIN60"/>
</dbReference>
<dbReference type="PANTHER" id="PTHR45633">
    <property type="entry name" value="60 KDA HEAT SHOCK PROTEIN, MITOCHONDRIAL"/>
    <property type="match status" value="1"/>
</dbReference>
<reference evidence="4" key="1">
    <citation type="submission" date="2020-08" db="EMBL/GenBank/DDBJ databases">
        <title>Multicomponent nature underlies the extraordinary mechanical properties of spider dragline silk.</title>
        <authorList>
            <person name="Kono N."/>
            <person name="Nakamura H."/>
            <person name="Mori M."/>
            <person name="Yoshida Y."/>
            <person name="Ohtoshi R."/>
            <person name="Malay A.D."/>
            <person name="Moran D.A.P."/>
            <person name="Tomita M."/>
            <person name="Numata K."/>
            <person name="Arakawa K."/>
        </authorList>
    </citation>
    <scope>NUCLEOTIDE SEQUENCE</scope>
</reference>
<dbReference type="GO" id="GO:0042026">
    <property type="term" value="P:protein refolding"/>
    <property type="evidence" value="ECO:0007669"/>
    <property type="project" value="InterPro"/>
</dbReference>
<dbReference type="GO" id="GO:0005524">
    <property type="term" value="F:ATP binding"/>
    <property type="evidence" value="ECO:0007669"/>
    <property type="project" value="InterPro"/>
</dbReference>
<feature type="non-terminal residue" evidence="4">
    <location>
        <position position="95"/>
    </location>
</feature>
<keyword evidence="2" id="KW-0143">Chaperone</keyword>
<evidence type="ECO:0000256" key="1">
    <source>
        <dbReference type="ARBA" id="ARBA00006607"/>
    </source>
</evidence>
<evidence type="ECO:0000256" key="3">
    <source>
        <dbReference type="RuleBase" id="RU000418"/>
    </source>
</evidence>
<protein>
    <submittedName>
        <fullName evidence="4">60 kDa chaperonin</fullName>
    </submittedName>
</protein>